<reference evidence="2" key="1">
    <citation type="journal article" date="2022" name="Int. J. Syst. Evol. Microbiol.">
        <title>Anaeromyxobacter oryzae sp. nov., Anaeromyxobacter diazotrophicus sp. nov. and Anaeromyxobacter paludicola sp. nov., isolated from paddy soils.</title>
        <authorList>
            <person name="Itoh H."/>
            <person name="Xu Z."/>
            <person name="Mise K."/>
            <person name="Masuda Y."/>
            <person name="Ushijima N."/>
            <person name="Hayakawa C."/>
            <person name="Shiratori Y."/>
            <person name="Senoo K."/>
        </authorList>
    </citation>
    <scope>NUCLEOTIDE SEQUENCE [LARGE SCALE GENOMIC DNA]</scope>
    <source>
        <strain evidence="2">Red630</strain>
    </source>
</reference>
<accession>A0ABN6N3I8</accession>
<evidence type="ECO:0000313" key="1">
    <source>
        <dbReference type="EMBL" id="BDG07757.1"/>
    </source>
</evidence>
<sequence length="163" mass="17866">MPLPATLARLAGLAAEKLRALADDFRRADRFFKLRAGVVAAWALVSVATVFGACPSAGPSNGLGAEVSILKADPVPGEQAPGEGQIVGSAKIMIRNESDDIWTDVVLKLDGAWRYEQATIRPRDYVVLLVSQFRQDGVPPPPDHRPRTLEVRCRQGRHRFELR</sequence>
<dbReference type="RefSeq" id="WP_248344676.1">
    <property type="nucleotide sequence ID" value="NZ_AP025592.1"/>
</dbReference>
<dbReference type="EMBL" id="AP025592">
    <property type="protein sequence ID" value="BDG07757.1"/>
    <property type="molecule type" value="Genomic_DNA"/>
</dbReference>
<gene>
    <name evidence="1" type="ORF">AMPC_08700</name>
</gene>
<dbReference type="Proteomes" id="UP001162734">
    <property type="component" value="Chromosome"/>
</dbReference>
<proteinExistence type="predicted"/>
<name>A0ABN6N3I8_9BACT</name>
<protein>
    <submittedName>
        <fullName evidence="1">Uncharacterized protein</fullName>
    </submittedName>
</protein>
<organism evidence="1 2">
    <name type="scientific">Anaeromyxobacter paludicola</name>
    <dbReference type="NCBI Taxonomy" id="2918171"/>
    <lineage>
        <taxon>Bacteria</taxon>
        <taxon>Pseudomonadati</taxon>
        <taxon>Myxococcota</taxon>
        <taxon>Myxococcia</taxon>
        <taxon>Myxococcales</taxon>
        <taxon>Cystobacterineae</taxon>
        <taxon>Anaeromyxobacteraceae</taxon>
        <taxon>Anaeromyxobacter</taxon>
    </lineage>
</organism>
<evidence type="ECO:0000313" key="2">
    <source>
        <dbReference type="Proteomes" id="UP001162734"/>
    </source>
</evidence>
<keyword evidence="2" id="KW-1185">Reference proteome</keyword>